<organism evidence="9 10">
    <name type="scientific">Lacticaseibacillus nasuensis JCM 17158</name>
    <dbReference type="NCBI Taxonomy" id="1291734"/>
    <lineage>
        <taxon>Bacteria</taxon>
        <taxon>Bacillati</taxon>
        <taxon>Bacillota</taxon>
        <taxon>Bacilli</taxon>
        <taxon>Lactobacillales</taxon>
        <taxon>Lactobacillaceae</taxon>
        <taxon>Lacticaseibacillus</taxon>
    </lineage>
</organism>
<dbReference type="STRING" id="1291734.FD02_GL001409"/>
<evidence type="ECO:0000256" key="3">
    <source>
        <dbReference type="ARBA" id="ARBA00022475"/>
    </source>
</evidence>
<feature type="transmembrane region" description="Helical" evidence="7">
    <location>
        <begin position="117"/>
        <end position="139"/>
    </location>
</feature>
<evidence type="ECO:0000313" key="10">
    <source>
        <dbReference type="Proteomes" id="UP000051804"/>
    </source>
</evidence>
<dbReference type="InterPro" id="IPR035906">
    <property type="entry name" value="MetI-like_sf"/>
</dbReference>
<protein>
    <submittedName>
        <fullName evidence="9">ABC-type maltose transport system, permease component</fullName>
    </submittedName>
</protein>
<gene>
    <name evidence="9" type="ORF">FD02_GL001409</name>
</gene>
<keyword evidence="10" id="KW-1185">Reference proteome</keyword>
<evidence type="ECO:0000256" key="6">
    <source>
        <dbReference type="ARBA" id="ARBA00023136"/>
    </source>
</evidence>
<evidence type="ECO:0000313" key="9">
    <source>
        <dbReference type="EMBL" id="KRK74086.1"/>
    </source>
</evidence>
<keyword evidence="6 7" id="KW-0472">Membrane</keyword>
<feature type="domain" description="ABC transmembrane type-1" evidence="8">
    <location>
        <begin position="81"/>
        <end position="270"/>
    </location>
</feature>
<feature type="transmembrane region" description="Helical" evidence="7">
    <location>
        <begin position="20"/>
        <end position="41"/>
    </location>
</feature>
<evidence type="ECO:0000256" key="4">
    <source>
        <dbReference type="ARBA" id="ARBA00022692"/>
    </source>
</evidence>
<feature type="transmembrane region" description="Helical" evidence="7">
    <location>
        <begin position="151"/>
        <end position="170"/>
    </location>
</feature>
<proteinExistence type="inferred from homology"/>
<keyword evidence="2 7" id="KW-0813">Transport</keyword>
<comment type="caution">
    <text evidence="9">The sequence shown here is derived from an EMBL/GenBank/DDBJ whole genome shotgun (WGS) entry which is preliminary data.</text>
</comment>
<keyword evidence="3" id="KW-1003">Cell membrane</keyword>
<name>A0A0R1JRT1_9LACO</name>
<evidence type="ECO:0000256" key="7">
    <source>
        <dbReference type="RuleBase" id="RU363032"/>
    </source>
</evidence>
<dbReference type="Gene3D" id="1.10.3720.10">
    <property type="entry name" value="MetI-like"/>
    <property type="match status" value="1"/>
</dbReference>
<keyword evidence="4 7" id="KW-0812">Transmembrane</keyword>
<evidence type="ECO:0000256" key="1">
    <source>
        <dbReference type="ARBA" id="ARBA00004651"/>
    </source>
</evidence>
<feature type="transmembrane region" description="Helical" evidence="7">
    <location>
        <begin position="77"/>
        <end position="97"/>
    </location>
</feature>
<dbReference type="SUPFAM" id="SSF161098">
    <property type="entry name" value="MetI-like"/>
    <property type="match status" value="1"/>
</dbReference>
<evidence type="ECO:0000256" key="2">
    <source>
        <dbReference type="ARBA" id="ARBA00022448"/>
    </source>
</evidence>
<feature type="transmembrane region" description="Helical" evidence="7">
    <location>
        <begin position="191"/>
        <end position="216"/>
    </location>
</feature>
<dbReference type="PATRIC" id="fig|1291734.4.peg.1449"/>
<dbReference type="AlphaFoldDB" id="A0A0R1JRT1"/>
<comment type="similarity">
    <text evidence="7">Belongs to the binding-protein-dependent transport system permease family.</text>
</comment>
<evidence type="ECO:0000259" key="8">
    <source>
        <dbReference type="PROSITE" id="PS50928"/>
    </source>
</evidence>
<dbReference type="Proteomes" id="UP000051804">
    <property type="component" value="Unassembled WGS sequence"/>
</dbReference>
<dbReference type="EMBL" id="AZDJ01000002">
    <property type="protein sequence ID" value="KRK74086.1"/>
    <property type="molecule type" value="Genomic_DNA"/>
</dbReference>
<dbReference type="PANTHER" id="PTHR43744">
    <property type="entry name" value="ABC TRANSPORTER PERMEASE PROTEIN MG189-RELATED-RELATED"/>
    <property type="match status" value="1"/>
</dbReference>
<dbReference type="CDD" id="cd06261">
    <property type="entry name" value="TM_PBP2"/>
    <property type="match status" value="1"/>
</dbReference>
<dbReference type="InterPro" id="IPR000515">
    <property type="entry name" value="MetI-like"/>
</dbReference>
<comment type="subcellular location">
    <subcellularLocation>
        <location evidence="1 7">Cell membrane</location>
        <topology evidence="1 7">Multi-pass membrane protein</topology>
    </subcellularLocation>
</comment>
<reference evidence="9 10" key="1">
    <citation type="journal article" date="2015" name="Genome Announc.">
        <title>Expanding the biotechnology potential of lactobacilli through comparative genomics of 213 strains and associated genera.</title>
        <authorList>
            <person name="Sun Z."/>
            <person name="Harris H.M."/>
            <person name="McCann A."/>
            <person name="Guo C."/>
            <person name="Argimon S."/>
            <person name="Zhang W."/>
            <person name="Yang X."/>
            <person name="Jeffery I.B."/>
            <person name="Cooney J.C."/>
            <person name="Kagawa T.F."/>
            <person name="Liu W."/>
            <person name="Song Y."/>
            <person name="Salvetti E."/>
            <person name="Wrobel A."/>
            <person name="Rasinkangas P."/>
            <person name="Parkhill J."/>
            <person name="Rea M.C."/>
            <person name="O'Sullivan O."/>
            <person name="Ritari J."/>
            <person name="Douillard F.P."/>
            <person name="Paul Ross R."/>
            <person name="Yang R."/>
            <person name="Briner A.E."/>
            <person name="Felis G.E."/>
            <person name="de Vos W.M."/>
            <person name="Barrangou R."/>
            <person name="Klaenhammer T.R."/>
            <person name="Caufield P.W."/>
            <person name="Cui Y."/>
            <person name="Zhang H."/>
            <person name="O'Toole P.W."/>
        </authorList>
    </citation>
    <scope>NUCLEOTIDE SEQUENCE [LARGE SCALE GENOMIC DNA]</scope>
    <source>
        <strain evidence="9 10">JCM 17158</strain>
    </source>
</reference>
<dbReference type="GO" id="GO:0005886">
    <property type="term" value="C:plasma membrane"/>
    <property type="evidence" value="ECO:0007669"/>
    <property type="project" value="UniProtKB-SubCell"/>
</dbReference>
<keyword evidence="5 7" id="KW-1133">Transmembrane helix</keyword>
<evidence type="ECO:0000256" key="5">
    <source>
        <dbReference type="ARBA" id="ARBA00022989"/>
    </source>
</evidence>
<dbReference type="PANTHER" id="PTHR43744:SF12">
    <property type="entry name" value="ABC TRANSPORTER PERMEASE PROTEIN MG189-RELATED"/>
    <property type="match status" value="1"/>
</dbReference>
<dbReference type="GO" id="GO:0055085">
    <property type="term" value="P:transmembrane transport"/>
    <property type="evidence" value="ECO:0007669"/>
    <property type="project" value="InterPro"/>
</dbReference>
<dbReference type="Pfam" id="PF00528">
    <property type="entry name" value="BPD_transp_1"/>
    <property type="match status" value="1"/>
</dbReference>
<accession>A0A0R1JRT1</accession>
<dbReference type="PROSITE" id="PS50928">
    <property type="entry name" value="ABC_TM1"/>
    <property type="match status" value="1"/>
</dbReference>
<sequence length="284" mass="32631">MLQGRDDSMQTKKKRITRTVAYVLLTIYSIITIYPFLWAFLASFKPYSEIVRIGAPLFSSNMSLTNYQYIFTQDPMFPHWIVNSLFIAIVGTALNILFNSMGGYALARLSFPGRRTLFMVVLVCIMVPSQILLIPNYLIMKAFGILDSYNALILPSAINFAYIFMMRQFFITFPKELEESAQLDGLGRMGIFFRIVVPMAKSSIATQGIFVFMGFWNDFMRPLLYITSENKYTLTLGLQSFQTQHGMQWNYIMAAAMITILPIIFLYIILNKYFMTGMRIGGEK</sequence>
<feature type="transmembrane region" description="Helical" evidence="7">
    <location>
        <begin position="249"/>
        <end position="270"/>
    </location>
</feature>